<dbReference type="Pfam" id="PF00196">
    <property type="entry name" value="GerE"/>
    <property type="match status" value="1"/>
</dbReference>
<dbReference type="InterPro" id="IPR000792">
    <property type="entry name" value="Tscrpt_reg_LuxR_C"/>
</dbReference>
<dbReference type="RefSeq" id="WP_345565724.1">
    <property type="nucleotide sequence ID" value="NZ_BAAAZX010000013.1"/>
</dbReference>
<dbReference type="PANTHER" id="PTHR43214">
    <property type="entry name" value="TWO-COMPONENT RESPONSE REGULATOR"/>
    <property type="match status" value="1"/>
</dbReference>
<name>A0ABP7RTR2_9ACTN</name>
<keyword evidence="5" id="KW-1185">Reference proteome</keyword>
<dbReference type="InterPro" id="IPR016032">
    <property type="entry name" value="Sig_transdc_resp-reg_C-effctor"/>
</dbReference>
<dbReference type="PRINTS" id="PR00038">
    <property type="entry name" value="HTHLUXR"/>
</dbReference>
<evidence type="ECO:0000313" key="5">
    <source>
        <dbReference type="Proteomes" id="UP001500456"/>
    </source>
</evidence>
<dbReference type="EMBL" id="BAAAZX010000013">
    <property type="protein sequence ID" value="GAA4002017.1"/>
    <property type="molecule type" value="Genomic_DNA"/>
</dbReference>
<proteinExistence type="predicted"/>
<evidence type="ECO:0000313" key="4">
    <source>
        <dbReference type="EMBL" id="GAA4002017.1"/>
    </source>
</evidence>
<feature type="domain" description="HTH luxR-type" evidence="3">
    <location>
        <begin position="17"/>
        <end position="82"/>
    </location>
</feature>
<dbReference type="SUPFAM" id="SSF46894">
    <property type="entry name" value="C-terminal effector domain of the bipartite response regulators"/>
    <property type="match status" value="1"/>
</dbReference>
<reference evidence="5" key="1">
    <citation type="journal article" date="2019" name="Int. J. Syst. Evol. Microbiol.">
        <title>The Global Catalogue of Microorganisms (GCM) 10K type strain sequencing project: providing services to taxonomists for standard genome sequencing and annotation.</title>
        <authorList>
            <consortium name="The Broad Institute Genomics Platform"/>
            <consortium name="The Broad Institute Genome Sequencing Center for Infectious Disease"/>
            <person name="Wu L."/>
            <person name="Ma J."/>
        </authorList>
    </citation>
    <scope>NUCLEOTIDE SEQUENCE [LARGE SCALE GENOMIC DNA]</scope>
    <source>
        <strain evidence="5">JCM 16924</strain>
    </source>
</reference>
<sequence length="90" mass="9472">MRASGVTPPTDHSGHSSRTGPAALSGLEGRITALVGRGLTNRQIARELGVSEKTVENNLTQVFAKTGCRSRLDLALAVMEGRLAAFVPRS</sequence>
<dbReference type="Proteomes" id="UP001500456">
    <property type="component" value="Unassembled WGS sequence"/>
</dbReference>
<evidence type="ECO:0000256" key="1">
    <source>
        <dbReference type="ARBA" id="ARBA00023125"/>
    </source>
</evidence>
<accession>A0ABP7RTR2</accession>
<organism evidence="4 5">
    <name type="scientific">Streptomyces plumbiresistens</name>
    <dbReference type="NCBI Taxonomy" id="511811"/>
    <lineage>
        <taxon>Bacteria</taxon>
        <taxon>Bacillati</taxon>
        <taxon>Actinomycetota</taxon>
        <taxon>Actinomycetes</taxon>
        <taxon>Kitasatosporales</taxon>
        <taxon>Streptomycetaceae</taxon>
        <taxon>Streptomyces</taxon>
    </lineage>
</organism>
<dbReference type="PROSITE" id="PS50043">
    <property type="entry name" value="HTH_LUXR_2"/>
    <property type="match status" value="1"/>
</dbReference>
<feature type="region of interest" description="Disordered" evidence="2">
    <location>
        <begin position="1"/>
        <end position="25"/>
    </location>
</feature>
<dbReference type="InterPro" id="IPR036388">
    <property type="entry name" value="WH-like_DNA-bd_sf"/>
</dbReference>
<dbReference type="SMART" id="SM00421">
    <property type="entry name" value="HTH_LUXR"/>
    <property type="match status" value="1"/>
</dbReference>
<dbReference type="CDD" id="cd06170">
    <property type="entry name" value="LuxR_C_like"/>
    <property type="match status" value="1"/>
</dbReference>
<comment type="caution">
    <text evidence="4">The sequence shown here is derived from an EMBL/GenBank/DDBJ whole genome shotgun (WGS) entry which is preliminary data.</text>
</comment>
<protein>
    <recommendedName>
        <fullName evidence="3">HTH luxR-type domain-containing protein</fullName>
    </recommendedName>
</protein>
<dbReference type="InterPro" id="IPR039420">
    <property type="entry name" value="WalR-like"/>
</dbReference>
<keyword evidence="1" id="KW-0238">DNA-binding</keyword>
<evidence type="ECO:0000259" key="3">
    <source>
        <dbReference type="PROSITE" id="PS50043"/>
    </source>
</evidence>
<evidence type="ECO:0000256" key="2">
    <source>
        <dbReference type="SAM" id="MobiDB-lite"/>
    </source>
</evidence>
<gene>
    <name evidence="4" type="ORF">GCM10022232_45860</name>
</gene>
<dbReference type="Gene3D" id="1.10.10.10">
    <property type="entry name" value="Winged helix-like DNA-binding domain superfamily/Winged helix DNA-binding domain"/>
    <property type="match status" value="1"/>
</dbReference>